<dbReference type="STRING" id="53406.SAMN05421553_0072"/>
<protein>
    <submittedName>
        <fullName evidence="1">Uncharacterized protein</fullName>
    </submittedName>
</protein>
<dbReference type="EMBL" id="FNSC01000001">
    <property type="protein sequence ID" value="SEB94783.1"/>
    <property type="molecule type" value="Genomic_DNA"/>
</dbReference>
<gene>
    <name evidence="1" type="ORF">SAMN05421553_0072</name>
</gene>
<accession>A0A1H4NHR5</accession>
<dbReference type="RefSeq" id="WP_244161293.1">
    <property type="nucleotide sequence ID" value="NZ_CP156749.1"/>
</dbReference>
<keyword evidence="2" id="KW-1185">Reference proteome</keyword>
<name>A0A1H4NHR5_PSEAG</name>
<organism evidence="1 2">
    <name type="scientific">Pseudomonas anguilliseptica</name>
    <dbReference type="NCBI Taxonomy" id="53406"/>
    <lineage>
        <taxon>Bacteria</taxon>
        <taxon>Pseudomonadati</taxon>
        <taxon>Pseudomonadota</taxon>
        <taxon>Gammaproteobacteria</taxon>
        <taxon>Pseudomonadales</taxon>
        <taxon>Pseudomonadaceae</taxon>
        <taxon>Pseudomonas</taxon>
    </lineage>
</organism>
<sequence length="98" mass="11007">MKPWQLSIAVLCGQVRHVEVLTLRCSGYKVQVVSKAGDVRTLEHASGRALWPGLALLKARLRRCGVRQMLVLQPESHDEIIARPALLEPDPGLWIKLY</sequence>
<evidence type="ECO:0000313" key="1">
    <source>
        <dbReference type="EMBL" id="SEB94783.1"/>
    </source>
</evidence>
<reference evidence="2" key="1">
    <citation type="submission" date="2016-10" db="EMBL/GenBank/DDBJ databases">
        <authorList>
            <person name="Varghese N."/>
            <person name="Submissions S."/>
        </authorList>
    </citation>
    <scope>NUCLEOTIDE SEQUENCE [LARGE SCALE GENOMIC DNA]</scope>
    <source>
        <strain evidence="2">DSM 12111</strain>
    </source>
</reference>
<dbReference type="AlphaFoldDB" id="A0A1H4NHR5"/>
<proteinExistence type="predicted"/>
<dbReference type="Proteomes" id="UP000242849">
    <property type="component" value="Unassembled WGS sequence"/>
</dbReference>
<evidence type="ECO:0000313" key="2">
    <source>
        <dbReference type="Proteomes" id="UP000242849"/>
    </source>
</evidence>